<dbReference type="Proteomes" id="UP000054624">
    <property type="component" value="Unassembled WGS sequence"/>
</dbReference>
<name>A0A157Z555_9BURK</name>
<evidence type="ECO:0000313" key="2">
    <source>
        <dbReference type="Proteomes" id="UP000054624"/>
    </source>
</evidence>
<proteinExistence type="predicted"/>
<sequence length="121" mass="13689">MSRKPPVHYKPPAMAKFDEAAELCGRLLSGLHYLEDREHDGRPVDESVCNELVRIIRRVNQSELLPAMVGYMLLRMSAEPGKEPPPSEDGDAELAAYRTVYYAVTRRLDEADNRARGPARH</sequence>
<dbReference type="STRING" id="1777137.AWB76_00198"/>
<dbReference type="AlphaFoldDB" id="A0A157Z555"/>
<reference evidence="2" key="1">
    <citation type="submission" date="2016-01" db="EMBL/GenBank/DDBJ databases">
        <authorList>
            <person name="Peeters Charlotte."/>
        </authorList>
    </citation>
    <scope>NUCLEOTIDE SEQUENCE [LARGE SCALE GENOMIC DNA]</scope>
</reference>
<organism evidence="1 2">
    <name type="scientific">Caballeronia temeraria</name>
    <dbReference type="NCBI Taxonomy" id="1777137"/>
    <lineage>
        <taxon>Bacteria</taxon>
        <taxon>Pseudomonadati</taxon>
        <taxon>Pseudomonadota</taxon>
        <taxon>Betaproteobacteria</taxon>
        <taxon>Burkholderiales</taxon>
        <taxon>Burkholderiaceae</taxon>
        <taxon>Caballeronia</taxon>
    </lineage>
</organism>
<dbReference type="RefSeq" id="WP_061158255.1">
    <property type="nucleotide sequence ID" value="NZ_FCOI02000001.1"/>
</dbReference>
<accession>A0A157Z555</accession>
<evidence type="ECO:0000313" key="1">
    <source>
        <dbReference type="EMBL" id="SAK40688.1"/>
    </source>
</evidence>
<gene>
    <name evidence="1" type="ORF">AWB76_00198</name>
</gene>
<dbReference type="EMBL" id="FCOI02000001">
    <property type="protein sequence ID" value="SAK40688.1"/>
    <property type="molecule type" value="Genomic_DNA"/>
</dbReference>
<protein>
    <submittedName>
        <fullName evidence="1">Uncharacterized protein</fullName>
    </submittedName>
</protein>
<keyword evidence="2" id="KW-1185">Reference proteome</keyword>